<organism evidence="3 5">
    <name type="scientific">Adineta steineri</name>
    <dbReference type="NCBI Taxonomy" id="433720"/>
    <lineage>
        <taxon>Eukaryota</taxon>
        <taxon>Metazoa</taxon>
        <taxon>Spiralia</taxon>
        <taxon>Gnathifera</taxon>
        <taxon>Rotifera</taxon>
        <taxon>Eurotatoria</taxon>
        <taxon>Bdelloidea</taxon>
        <taxon>Adinetida</taxon>
        <taxon>Adinetidae</taxon>
        <taxon>Adineta</taxon>
    </lineage>
</organism>
<evidence type="ECO:0000256" key="1">
    <source>
        <dbReference type="SAM" id="Phobius"/>
    </source>
</evidence>
<comment type="caution">
    <text evidence="3">The sequence shown here is derived from an EMBL/GenBank/DDBJ whole genome shotgun (WGS) entry which is preliminary data.</text>
</comment>
<evidence type="ECO:0000313" key="3">
    <source>
        <dbReference type="EMBL" id="CAF0817859.1"/>
    </source>
</evidence>
<evidence type="ECO:0000313" key="4">
    <source>
        <dbReference type="EMBL" id="CAF3956736.1"/>
    </source>
</evidence>
<evidence type="ECO:0000313" key="5">
    <source>
        <dbReference type="Proteomes" id="UP000663860"/>
    </source>
</evidence>
<feature type="transmembrane region" description="Helical" evidence="1">
    <location>
        <begin position="560"/>
        <end position="580"/>
    </location>
</feature>
<keyword evidence="1" id="KW-1133">Transmembrane helix</keyword>
<reference evidence="3" key="1">
    <citation type="submission" date="2021-02" db="EMBL/GenBank/DDBJ databases">
        <authorList>
            <person name="Nowell W R."/>
        </authorList>
    </citation>
    <scope>NUCLEOTIDE SEQUENCE</scope>
</reference>
<feature type="chain" id="PRO_5036409383" evidence="2">
    <location>
        <begin position="19"/>
        <end position="983"/>
    </location>
</feature>
<feature type="transmembrane region" description="Helical" evidence="1">
    <location>
        <begin position="510"/>
        <end position="532"/>
    </location>
</feature>
<feature type="transmembrane region" description="Helical" evidence="1">
    <location>
        <begin position="827"/>
        <end position="852"/>
    </location>
</feature>
<sequence length="983" mass="111180">MLVSFVFLLAIIFHRSSCQYDRNNAAAGIKLSANDQLLVSASNAFFNFGVVINPFNSSRTDVRKHCNVKYLSTDHFVHSVRVLGAANNGTNRELFMFAFAGEITTVSTLFICLVTVSRSTCEAQRQMTILQSADKPQNYFLIGVDSHATFVYGFTDTIAFKLEITTNQIVQNLTLEALWPSIIFIPHALDLGDEWAVVVGYGFNRSEKKNYAIMECFIDLISFISRSCQTLIIESTYLVPSNLLSYNEFYEVSVAIRNENVLVGIHRLNTIVILQKNETSLIKTHVYTVTSSSLSSFGRLVGWVDEQTIAVVAYHSFHTSWSQSQIFFYDKNSVSSTSPLYTFPNNQQVIGSKLLQPHFVRLIITNNGNLALLTDFSHVIVLPMAPINYASVWIEPSARTFVFYYSPMTCIGGTFKNESGLGPCTVCLPGTRNPGIACFAGTSCIPCSRNSSNSYCSLASLVEFDLNTMPSYSQITAYPVSADTTNFDDILLENMFHIDLSSSCLIISPFFWTLVAGAFAFSVWIIMTVIKLGKWKQYNRYRTQVKTIFTRTDLISEGQLWVGGLATMAIIVLVSFAYWFSISFLKRYPIEEIFEPANFACDSTLINAKFTTGLDLLAIPKSTDAQRIITLLDNQIFNITVELINTGFTCDNITVQENLIGTHYADLIIPSCERSEWNAVTSVTFTLPYHYSSVQLNMTGPHWASAVRICLQGESQTMMNSMLHALDFCQLFSAENQTLAHASTIPFILMKIINITKSMEKSHSTTYSGLWLSSVHGALLSNEAFYAEFGNYLRYTFALTTIRITFEERSFYIKNIQEPIVRTRQTVFQALLFTSLVIELFGFSFLLTKLFVLPIMRRIVTMCQKYRDRIQNHQNDVPVQHTRSSQHASRSSVYINLELERWPKVECTPSNQFQSNQIDDIEIDCISLEARRHMYLPNRPCKYVLTRRASEPRLVCLEDPKNELDDSHGNIIPSRYSFVEENV</sequence>
<dbReference type="Proteomes" id="UP000663860">
    <property type="component" value="Unassembled WGS sequence"/>
</dbReference>
<gene>
    <name evidence="3" type="ORF">IZO911_LOCUS7828</name>
    <name evidence="4" type="ORF">KXQ929_LOCUS25945</name>
</gene>
<accession>A0A813TQH8</accession>
<evidence type="ECO:0000256" key="2">
    <source>
        <dbReference type="SAM" id="SignalP"/>
    </source>
</evidence>
<dbReference type="EMBL" id="CAJNOE010000052">
    <property type="protein sequence ID" value="CAF0817859.1"/>
    <property type="molecule type" value="Genomic_DNA"/>
</dbReference>
<feature type="signal peptide" evidence="2">
    <location>
        <begin position="1"/>
        <end position="18"/>
    </location>
</feature>
<proteinExistence type="predicted"/>
<keyword evidence="1" id="KW-0472">Membrane</keyword>
<protein>
    <submittedName>
        <fullName evidence="3">Uncharacterized protein</fullName>
    </submittedName>
</protein>
<dbReference type="Proteomes" id="UP000663868">
    <property type="component" value="Unassembled WGS sequence"/>
</dbReference>
<dbReference type="EMBL" id="CAJOBB010002298">
    <property type="protein sequence ID" value="CAF3956736.1"/>
    <property type="molecule type" value="Genomic_DNA"/>
</dbReference>
<name>A0A813TQH8_9BILA</name>
<keyword evidence="1" id="KW-0812">Transmembrane</keyword>
<keyword evidence="2" id="KW-0732">Signal</keyword>
<dbReference type="AlphaFoldDB" id="A0A813TQH8"/>